<keyword evidence="9 17" id="KW-0472">Membrane</keyword>
<dbReference type="PROSITE" id="PS00740">
    <property type="entry name" value="MAM_1"/>
    <property type="match status" value="1"/>
</dbReference>
<dbReference type="InterPro" id="IPR050780">
    <property type="entry name" value="Mucin_vWF_Thrombospondin_sf"/>
</dbReference>
<dbReference type="PANTHER" id="PTHR11339:SF374">
    <property type="entry name" value="ZONADHESIN"/>
    <property type="match status" value="1"/>
</dbReference>
<dbReference type="PROSITE" id="PS50026">
    <property type="entry name" value="EGF_3"/>
    <property type="match status" value="1"/>
</dbReference>
<dbReference type="Gene3D" id="2.10.25.10">
    <property type="entry name" value="Laminin"/>
    <property type="match status" value="6"/>
</dbReference>
<evidence type="ECO:0000256" key="17">
    <source>
        <dbReference type="SAM" id="Phobius"/>
    </source>
</evidence>
<keyword evidence="10 15" id="KW-1015">Disulfide bond</keyword>
<feature type="disulfide bond" evidence="15">
    <location>
        <begin position="2431"/>
        <end position="2440"/>
    </location>
</feature>
<protein>
    <recommendedName>
        <fullName evidence="14">Zonadhesin</fullName>
    </recommendedName>
</protein>
<evidence type="ECO:0000256" key="11">
    <source>
        <dbReference type="ARBA" id="ARBA00023180"/>
    </source>
</evidence>
<dbReference type="InterPro" id="IPR001846">
    <property type="entry name" value="VWF_type-D"/>
</dbReference>
<feature type="compositionally biased region" description="Low complexity" evidence="16">
    <location>
        <begin position="574"/>
        <end position="590"/>
    </location>
</feature>
<organism evidence="23 24">
    <name type="scientific">Balaenoptera musculus</name>
    <name type="common">Blue whale</name>
    <dbReference type="NCBI Taxonomy" id="9771"/>
    <lineage>
        <taxon>Eukaryota</taxon>
        <taxon>Metazoa</taxon>
        <taxon>Chordata</taxon>
        <taxon>Craniata</taxon>
        <taxon>Vertebrata</taxon>
        <taxon>Euteleostomi</taxon>
        <taxon>Mammalia</taxon>
        <taxon>Eutheria</taxon>
        <taxon>Laurasiatheria</taxon>
        <taxon>Artiodactyla</taxon>
        <taxon>Whippomorpha</taxon>
        <taxon>Cetacea</taxon>
        <taxon>Mysticeti</taxon>
        <taxon>Balaenopteridae</taxon>
        <taxon>Balaenoptera</taxon>
    </lineage>
</organism>
<dbReference type="GO" id="GO:0031012">
    <property type="term" value="C:extracellular matrix"/>
    <property type="evidence" value="ECO:0007669"/>
    <property type="project" value="TreeGrafter"/>
</dbReference>
<dbReference type="Pfam" id="PF00094">
    <property type="entry name" value="VWD"/>
    <property type="match status" value="4"/>
</dbReference>
<dbReference type="Pfam" id="PF08742">
    <property type="entry name" value="C8"/>
    <property type="match status" value="4"/>
</dbReference>
<dbReference type="Proteomes" id="UP000694857">
    <property type="component" value="Chromosome 15"/>
</dbReference>
<evidence type="ECO:0000259" key="19">
    <source>
        <dbReference type="PROSITE" id="PS50026"/>
    </source>
</evidence>
<dbReference type="PROSITE" id="PS51233">
    <property type="entry name" value="VWFD"/>
    <property type="match status" value="4"/>
</dbReference>
<feature type="region of interest" description="Disordered" evidence="16">
    <location>
        <begin position="982"/>
        <end position="1025"/>
    </location>
</feature>
<evidence type="ECO:0000256" key="8">
    <source>
        <dbReference type="ARBA" id="ARBA00022989"/>
    </source>
</evidence>
<dbReference type="KEGG" id="bmus:118882075"/>
<dbReference type="Pfam" id="PF00629">
    <property type="entry name" value="MAM"/>
    <property type="match status" value="3"/>
</dbReference>
<dbReference type="InterPro" id="IPR036084">
    <property type="entry name" value="Ser_inhib-like_sf"/>
</dbReference>
<keyword evidence="8 17" id="KW-1133">Transmembrane helix</keyword>
<dbReference type="SUPFAM" id="SSF57567">
    <property type="entry name" value="Serine protease inhibitors"/>
    <property type="match status" value="5"/>
</dbReference>
<evidence type="ECO:0000256" key="7">
    <source>
        <dbReference type="ARBA" id="ARBA00022889"/>
    </source>
</evidence>
<evidence type="ECO:0000256" key="13">
    <source>
        <dbReference type="ARBA" id="ARBA00065625"/>
    </source>
</evidence>
<dbReference type="SUPFAM" id="SSF57196">
    <property type="entry name" value="EGF/Laminin"/>
    <property type="match status" value="1"/>
</dbReference>
<evidence type="ECO:0000256" key="9">
    <source>
        <dbReference type="ARBA" id="ARBA00023136"/>
    </source>
</evidence>
<dbReference type="RefSeq" id="XP_036683508.1">
    <property type="nucleotide sequence ID" value="XM_036827613.1"/>
</dbReference>
<comment type="function">
    <text evidence="12">Binds in a species-specific manner to the zona pellucida of the egg. May be involved in gamete recognition and/or signaling.</text>
</comment>
<feature type="domain" description="VWFC" evidence="21">
    <location>
        <begin position="2351"/>
        <end position="2415"/>
    </location>
</feature>
<dbReference type="GO" id="GO:0005886">
    <property type="term" value="C:plasma membrane"/>
    <property type="evidence" value="ECO:0007669"/>
    <property type="project" value="UniProtKB-SubCell"/>
</dbReference>
<dbReference type="CDD" id="cd00054">
    <property type="entry name" value="EGF_CA"/>
    <property type="match status" value="1"/>
</dbReference>
<evidence type="ECO:0000256" key="5">
    <source>
        <dbReference type="ARBA" id="ARBA00022729"/>
    </source>
</evidence>
<feature type="domain" description="MAM" evidence="20">
    <location>
        <begin position="379"/>
        <end position="544"/>
    </location>
</feature>
<feature type="region of interest" description="Disordered" evidence="16">
    <location>
        <begin position="670"/>
        <end position="696"/>
    </location>
</feature>
<dbReference type="SUPFAM" id="SSF49899">
    <property type="entry name" value="Concanavalin A-like lectins/glucanases"/>
    <property type="match status" value="3"/>
</dbReference>
<feature type="region of interest" description="Disordered" evidence="16">
    <location>
        <begin position="543"/>
        <end position="634"/>
    </location>
</feature>
<evidence type="ECO:0000259" key="21">
    <source>
        <dbReference type="PROSITE" id="PS50184"/>
    </source>
</evidence>
<evidence type="ECO:0000256" key="6">
    <source>
        <dbReference type="ARBA" id="ARBA00022737"/>
    </source>
</evidence>
<evidence type="ECO:0000256" key="10">
    <source>
        <dbReference type="ARBA" id="ARBA00023157"/>
    </source>
</evidence>
<evidence type="ECO:0000313" key="24">
    <source>
        <dbReference type="RefSeq" id="XP_036683508.1"/>
    </source>
</evidence>
<sequence>MAPPVWTLLLLLGAAWGQGHMPAPARKEKPLDWKPVSRSSRENSVLTQCDFEDDSRPLCDWSQVSKDDGGWTRASEPSPTSSTGPPGGYPNGEGYFLHMDSNTFRPGGVARLRSPPVWEQGPLCVRFAYYMFGLSWGAQLKLLLTTGPKGKRPNVLWKHMNTQSPSWIPTAVTVPMGLILPSRLTFEGVRGSTAYLDIALDAISIRRGSCNRVCMMQTCSFDTPNDLCGWSWIPTASGAKWVQKKGSTGVLNVGPEDDFSSPGSGFYMLLDPKNAKPRQRSALLSPLIQSSGCLSLSFHYTLHGQSPGAALMVYASVLGRIRKHTLFSGQPGPNWQPVSVNYTGQGQIQFTVVGVFGKIPEPVVAVDAISIAPCGESFPQCDFEDEAHPFCDWVQTLQDGGHWTQGSKNTLIQGTGPLGVSLNGEGHFAYIEADKFSQAGQSFRLASRTFCAPGAICVEFTYHMYGLGNGTKLRLLLESPADSSPTSLWERVGSQSADWLNDSITVPSGRQQPMQLMFEAERGTSTAFVVALGFILISHGTCQGSASVAPPSKPPVTRTGPPETPVRTEKPVAPEETPTVPTEISTVPTEKPVARTEKPTVPSEISTVPTEKPTVPTERTTIPTEKPTVPTEKTTIPTEKTTVPTERTTIPMEKPTVPTERTTIPTERTTIPTEKPTVPTERPTVPTTPQPSPTLVPTWPAAFVMPSTSMTAVTQATTATPRPTPVSCPPNAHYEHCACPASCQSPTPNCGLLCKPGCVCDPGFLFSDSRCINASSCNCFYNDNYYKPGTVWFSPSCTERCRCQPGSRMECQPYQCGTRTACQLKNGQYGCHPYGTATCFIYGDPHYFTFDGRHFKFMGKCTYILAQPCGNSTEPFFRLTVKNEERGQEGVSCLSKVYVTLPETTITLLKGRHTLVGGQRVTLPAIPSKGIFLTPSGRFVQLQTAFGLRVRWDGDQQLSVSVPSTYSSKLCGFCGNYDGDSSNDNRKPDGRPARDETELGSSWQASEDGDQECQEKQASPPPCDTALQNTVSGPEFCGRLTVAHGAFEACLPHLRASSFFDNCMFDMCNFQGLQQMLCAHMSALTETCQDASYVVKPWRGPHFCPLACPPNSRYTLCAKLCPDTCHSEFSGLACQNRCVEGCECNPGFVLSGLQCVPRFECGCLDPTAGYFKVGERWFKPGCRQLCICEGSNRTRCVQWRCQAQEVCGRQDGIYGCHAQGSATCTVSGDPHYLTFDGALHHFMGTCTYTLTRPCWLGSPENYFVVSATNEFRGGNLEASYVKAVQVQVFNLRISMIKGRKVVLDGRRVALPVWPAQGRVNVRSSGSFILLYTDFGLQVRYDGNHLVEVTVPSSYAGRLCGMCGNFNNNSLDDNLQPDKRPAVSSAHLGASWKLNELSEPGCFAAGGKPPRCLGKKVTDAWNKNCDILMNPQGPFSQCHGVVAPHTSFTSCVYGQCGTEGDALTLCRSLQAYASLCARAGRALAWRNTTSCPLNCPLGSSYSTCANPCPATCLSLSTPSYCPSSLPCAEGCECQKGHILSGTSCVPPSQCGCTSQRGSYHPVGESWYTDSTCSRLCTCSAHNNISCLQTACKPDQMCWSQDGLIRCRAAGMGECRLRDTSYYVSFDGSYHAVRGTCTYVLVKICHSTMDQPFFKISGKNGKRKDQPHTFYLHQIHVDIFNTLVTLKKDQVLINGTQVTLPATTQIRGVKVVSRDGYTVLTINIGVQVKFDGSGFLEVKIPKAYYEKTCGMCGNFNGEEEDELLMPNDELALDDVMYVDSWQDKEIDPNCQEDDKKTEVEPQEKPNTNCRAADLARAQEQCQAAFQAPAWAKCATHVILSPFLLRCTHSLCEFGDLNHALCQSLQAFGAACQAQGIKPPIWRNSSFCPLDCSAYSVYTTCVPSCPPSCWDPEGQCKGSRVPSTCEEGCVCEPGYVLSGRQCVPRSQCSCRDAQGNSLPAGKSWFSRGCSKRCACRAGAVQCRPFTCPSGSRCQPNEDGKDYCAPEKSEQCTIYGDPRYHTSDGLSYRFQGRVTYFLIKTLDTLPDGVEPLVVEGRNKVYPSFNPIFLHEIIVMVYGYTVQLQTELGLVVNGQKMAIPYEPNDQLRVTMRGHRLYLITDFELVISFNGKNNAVISLPITYRRLVRGLCGNYDQNKRNDFMLPNGALTQNLLVFGNSWEVKKTKGGLSRFSREVQEEEVKEEEASGFHVSECSPEQLELIGHTQACRVLVDPHGPFAACHQPVAPEPFLEHCVSDLCAARDPTEQEELRCQVLSGYAIICQEAGVAPVGWRDHTRCALPCPANTVYQSCMTPCPASCATLAAPRDCKGPCVEGCASLPGYIYSGAQSLPLAHCGCTNNGIYYQQGDSFVTEDCSQRCTCASSGVLLCEPLSCSPGEICTLGNLTRGCFRDSPCLQNPCQNDGRCQEQGTHFTCECELGYGGHLCTEPQDVPPTKTPEASNFVVTLLGWLVPVLVIVSAVTRECISRKRRRFGSRACLQSRSVLSCPQKKET</sequence>
<accession>A0A8B8VF71</accession>
<comment type="subcellular location">
    <subcellularLocation>
        <location evidence="1">Cell membrane</location>
        <topology evidence="1">Single-pass type I membrane protein</topology>
    </subcellularLocation>
</comment>
<evidence type="ECO:0000256" key="4">
    <source>
        <dbReference type="ARBA" id="ARBA00022692"/>
    </source>
</evidence>
<dbReference type="OrthoDB" id="5945029at2759"/>
<evidence type="ECO:0000256" key="16">
    <source>
        <dbReference type="SAM" id="MobiDB-lite"/>
    </source>
</evidence>
<dbReference type="SMART" id="SM00832">
    <property type="entry name" value="C8"/>
    <property type="match status" value="4"/>
</dbReference>
<feature type="domain" description="VWFD" evidence="22">
    <location>
        <begin position="1222"/>
        <end position="1402"/>
    </location>
</feature>
<dbReference type="CTD" id="7455"/>
<comment type="subunit">
    <text evidence="13">Probably forms covalent oligomers.</text>
</comment>
<evidence type="ECO:0000256" key="12">
    <source>
        <dbReference type="ARBA" id="ARBA00057483"/>
    </source>
</evidence>
<dbReference type="InterPro" id="IPR013320">
    <property type="entry name" value="ConA-like_dom_sf"/>
</dbReference>
<dbReference type="GeneID" id="118882075"/>
<feature type="compositionally biased region" description="Low complexity" evidence="16">
    <location>
        <begin position="607"/>
        <end position="634"/>
    </location>
</feature>
<dbReference type="Pfam" id="PF12714">
    <property type="entry name" value="TILa"/>
    <property type="match status" value="5"/>
</dbReference>
<feature type="domain" description="VWFD" evidence="22">
    <location>
        <begin position="1611"/>
        <end position="1789"/>
    </location>
</feature>
<dbReference type="GO" id="GO:0005615">
    <property type="term" value="C:extracellular space"/>
    <property type="evidence" value="ECO:0007669"/>
    <property type="project" value="TreeGrafter"/>
</dbReference>
<dbReference type="PROSITE" id="PS00022">
    <property type="entry name" value="EGF_1"/>
    <property type="match status" value="1"/>
</dbReference>
<dbReference type="GO" id="GO:0007155">
    <property type="term" value="P:cell adhesion"/>
    <property type="evidence" value="ECO:0007669"/>
    <property type="project" value="UniProtKB-KW"/>
</dbReference>
<feature type="compositionally biased region" description="Basic and acidic residues" evidence="16">
    <location>
        <begin position="983"/>
        <end position="997"/>
    </location>
</feature>
<dbReference type="InterPro" id="IPR000998">
    <property type="entry name" value="MAM_dom"/>
</dbReference>
<dbReference type="FunFam" id="2.60.120.200:FF:000128">
    <property type="entry name" value="enteropeptidase isoform X2"/>
    <property type="match status" value="2"/>
</dbReference>
<feature type="signal peptide" evidence="18">
    <location>
        <begin position="1"/>
        <end position="17"/>
    </location>
</feature>
<feature type="domain" description="MAM" evidence="20">
    <location>
        <begin position="217"/>
        <end position="376"/>
    </location>
</feature>
<dbReference type="CDD" id="cd19941">
    <property type="entry name" value="TIL"/>
    <property type="match status" value="5"/>
</dbReference>
<evidence type="ECO:0000259" key="20">
    <source>
        <dbReference type="PROSITE" id="PS50060"/>
    </source>
</evidence>
<keyword evidence="11" id="KW-0325">Glycoprotein</keyword>
<dbReference type="SMART" id="SM00214">
    <property type="entry name" value="VWC"/>
    <property type="match status" value="4"/>
</dbReference>
<keyword evidence="6" id="KW-0677">Repeat</keyword>
<proteinExistence type="predicted"/>
<evidence type="ECO:0000256" key="14">
    <source>
        <dbReference type="ARBA" id="ARBA00067986"/>
    </source>
</evidence>
<evidence type="ECO:0000256" key="2">
    <source>
        <dbReference type="ARBA" id="ARBA00022475"/>
    </source>
</evidence>
<evidence type="ECO:0000259" key="22">
    <source>
        <dbReference type="PROSITE" id="PS51233"/>
    </source>
</evidence>
<keyword evidence="5 18" id="KW-0732">Signal</keyword>
<dbReference type="SMART" id="SM00137">
    <property type="entry name" value="MAM"/>
    <property type="match status" value="3"/>
</dbReference>
<dbReference type="PROSITE" id="PS50060">
    <property type="entry name" value="MAM_2"/>
    <property type="match status" value="3"/>
</dbReference>
<dbReference type="InterPro" id="IPR014853">
    <property type="entry name" value="VWF/SSPO/ZAN-like_Cys-rich_dom"/>
</dbReference>
<evidence type="ECO:0000256" key="18">
    <source>
        <dbReference type="SAM" id="SignalP"/>
    </source>
</evidence>
<dbReference type="PROSITE" id="PS01186">
    <property type="entry name" value="EGF_2"/>
    <property type="match status" value="1"/>
</dbReference>
<dbReference type="Pfam" id="PF01826">
    <property type="entry name" value="TIL"/>
    <property type="match status" value="5"/>
</dbReference>
<dbReference type="CDD" id="cd06263">
    <property type="entry name" value="MAM"/>
    <property type="match status" value="3"/>
</dbReference>
<keyword evidence="3 15" id="KW-0245">EGF-like domain</keyword>
<keyword evidence="4 17" id="KW-0812">Transmembrane</keyword>
<reference evidence="24" key="1">
    <citation type="submission" date="2025-08" db="UniProtKB">
        <authorList>
            <consortium name="RefSeq"/>
        </authorList>
    </citation>
    <scope>IDENTIFICATION</scope>
    <source>
        <tissue evidence="24">Epidermis and Blubber</tissue>
    </source>
</reference>
<dbReference type="FunFam" id="2.60.120.200:FF:000365">
    <property type="entry name" value="Zonadhesin"/>
    <property type="match status" value="1"/>
</dbReference>
<comment type="caution">
    <text evidence="15">Lacks conserved residue(s) required for the propagation of feature annotation.</text>
</comment>
<feature type="transmembrane region" description="Helical" evidence="17">
    <location>
        <begin position="2457"/>
        <end position="2476"/>
    </location>
</feature>
<dbReference type="SMART" id="SM00215">
    <property type="entry name" value="VWC_out"/>
    <property type="match status" value="3"/>
</dbReference>
<feature type="domain" description="VWFD" evidence="22">
    <location>
        <begin position="837"/>
        <end position="1014"/>
    </location>
</feature>
<evidence type="ECO:0000256" key="3">
    <source>
        <dbReference type="ARBA" id="ARBA00022536"/>
    </source>
</evidence>
<dbReference type="InterPro" id="IPR000742">
    <property type="entry name" value="EGF"/>
</dbReference>
<gene>
    <name evidence="24" type="primary">ZAN</name>
</gene>
<evidence type="ECO:0000256" key="15">
    <source>
        <dbReference type="PROSITE-ProRule" id="PRU00076"/>
    </source>
</evidence>
<feature type="region of interest" description="Disordered" evidence="16">
    <location>
        <begin position="20"/>
        <end position="40"/>
    </location>
</feature>
<feature type="domain" description="MAM" evidence="20">
    <location>
        <begin position="47"/>
        <end position="212"/>
    </location>
</feature>
<keyword evidence="7" id="KW-0130">Cell adhesion</keyword>
<keyword evidence="2" id="KW-1003">Cell membrane</keyword>
<dbReference type="PROSITE" id="PS50184">
    <property type="entry name" value="VWFC_2"/>
    <property type="match status" value="1"/>
</dbReference>
<evidence type="ECO:0000256" key="1">
    <source>
        <dbReference type="ARBA" id="ARBA00004251"/>
    </source>
</evidence>
<feature type="region of interest" description="Disordered" evidence="16">
    <location>
        <begin position="62"/>
        <end position="91"/>
    </location>
</feature>
<feature type="domain" description="VWFD" evidence="22">
    <location>
        <begin position="2006"/>
        <end position="2185"/>
    </location>
</feature>
<dbReference type="PANTHER" id="PTHR11339">
    <property type="entry name" value="EXTRACELLULAR MATRIX GLYCOPROTEIN RELATED"/>
    <property type="match status" value="1"/>
</dbReference>
<dbReference type="SMART" id="SM00216">
    <property type="entry name" value="VWD"/>
    <property type="match status" value="4"/>
</dbReference>
<dbReference type="SMART" id="SM00181">
    <property type="entry name" value="EGF"/>
    <property type="match status" value="3"/>
</dbReference>
<dbReference type="InterPro" id="IPR002919">
    <property type="entry name" value="TIL_dom"/>
</dbReference>
<feature type="chain" id="PRO_5034875815" description="Zonadhesin" evidence="18">
    <location>
        <begin position="18"/>
        <end position="2507"/>
    </location>
</feature>
<feature type="domain" description="EGF-like" evidence="19">
    <location>
        <begin position="2405"/>
        <end position="2441"/>
    </location>
</feature>
<name>A0A8B8VF71_BALMU</name>
<dbReference type="InterPro" id="IPR025615">
    <property type="entry name" value="TILa_dom"/>
</dbReference>
<dbReference type="InterPro" id="IPR001007">
    <property type="entry name" value="VWF_dom"/>
</dbReference>
<evidence type="ECO:0000313" key="23">
    <source>
        <dbReference type="Proteomes" id="UP000694857"/>
    </source>
</evidence>
<dbReference type="FunFam" id="2.10.25.10:FF:000055">
    <property type="entry name" value="alpha-tectorin isoform X1"/>
    <property type="match status" value="4"/>
</dbReference>
<dbReference type="Gene3D" id="2.60.120.200">
    <property type="match status" value="3"/>
</dbReference>
<keyword evidence="23" id="KW-1185">Reference proteome</keyword>
<feature type="compositionally biased region" description="Low complexity" evidence="16">
    <location>
        <begin position="670"/>
        <end position="685"/>
    </location>
</feature>